<feature type="region of interest" description="Disordered" evidence="1">
    <location>
        <begin position="88"/>
        <end position="110"/>
    </location>
</feature>
<name>A0A815K0R2_9BILA</name>
<evidence type="ECO:0000313" key="6">
    <source>
        <dbReference type="Proteomes" id="UP000663889"/>
    </source>
</evidence>
<evidence type="ECO:0000256" key="1">
    <source>
        <dbReference type="SAM" id="MobiDB-lite"/>
    </source>
</evidence>
<reference evidence="3" key="1">
    <citation type="submission" date="2021-02" db="EMBL/GenBank/DDBJ databases">
        <authorList>
            <person name="Nowell W R."/>
        </authorList>
    </citation>
    <scope>NUCLEOTIDE SEQUENCE</scope>
</reference>
<feature type="compositionally biased region" description="Basic and acidic residues" evidence="1">
    <location>
        <begin position="91"/>
        <end position="103"/>
    </location>
</feature>
<dbReference type="Proteomes" id="UP000663823">
    <property type="component" value="Unassembled WGS sequence"/>
</dbReference>
<dbReference type="Proteomes" id="UP000663874">
    <property type="component" value="Unassembled WGS sequence"/>
</dbReference>
<dbReference type="Proteomes" id="UP000663889">
    <property type="component" value="Unassembled WGS sequence"/>
</dbReference>
<evidence type="ECO:0000313" key="3">
    <source>
        <dbReference type="EMBL" id="CAF1389360.1"/>
    </source>
</evidence>
<dbReference type="EMBL" id="CAJNOU010003414">
    <property type="protein sequence ID" value="CAF1389360.1"/>
    <property type="molecule type" value="Genomic_DNA"/>
</dbReference>
<organism evidence="3 6">
    <name type="scientific">Rotaria sordida</name>
    <dbReference type="NCBI Taxonomy" id="392033"/>
    <lineage>
        <taxon>Eukaryota</taxon>
        <taxon>Metazoa</taxon>
        <taxon>Spiralia</taxon>
        <taxon>Gnathifera</taxon>
        <taxon>Rotifera</taxon>
        <taxon>Eurotatoria</taxon>
        <taxon>Bdelloidea</taxon>
        <taxon>Philodinida</taxon>
        <taxon>Philodinidae</taxon>
        <taxon>Rotaria</taxon>
    </lineage>
</organism>
<evidence type="ECO:0000313" key="4">
    <source>
        <dbReference type="EMBL" id="CAF3885972.1"/>
    </source>
</evidence>
<gene>
    <name evidence="5" type="ORF">FNK824_LOCUS20236</name>
    <name evidence="4" type="ORF">OTI717_LOCUS23011</name>
    <name evidence="2" type="ORF">RFH988_LOCUS18571</name>
    <name evidence="3" type="ORF">SEV965_LOCUS30840</name>
</gene>
<accession>A0A815K0R2</accession>
<evidence type="ECO:0000313" key="2">
    <source>
        <dbReference type="EMBL" id="CAF1086504.1"/>
    </source>
</evidence>
<proteinExistence type="predicted"/>
<dbReference type="EMBL" id="CAJOBE010003673">
    <property type="protein sequence ID" value="CAF3894479.1"/>
    <property type="molecule type" value="Genomic_DNA"/>
</dbReference>
<protein>
    <submittedName>
        <fullName evidence="3">Uncharacterized protein</fullName>
    </submittedName>
</protein>
<dbReference type="EMBL" id="CAJOAX010004029">
    <property type="protein sequence ID" value="CAF3885972.1"/>
    <property type="molecule type" value="Genomic_DNA"/>
</dbReference>
<dbReference type="AlphaFoldDB" id="A0A815K0R2"/>
<sequence>MASSSSPNKSPINNTKLQNNYFFYGTHPLKVPNTLIHSNSTASLSTSNTTVQNSTHLSLDLANSHHNNFRHGYSSTTDLTTTKSLHNLANSRKDDDDNNEVKKTNKKKKKKFIYI</sequence>
<dbReference type="EMBL" id="CAJNOO010001049">
    <property type="protein sequence ID" value="CAF1086504.1"/>
    <property type="molecule type" value="Genomic_DNA"/>
</dbReference>
<comment type="caution">
    <text evidence="3">The sequence shown here is derived from an EMBL/GenBank/DDBJ whole genome shotgun (WGS) entry which is preliminary data.</text>
</comment>
<dbReference type="Proteomes" id="UP000663882">
    <property type="component" value="Unassembled WGS sequence"/>
</dbReference>
<evidence type="ECO:0000313" key="5">
    <source>
        <dbReference type="EMBL" id="CAF3894479.1"/>
    </source>
</evidence>